<keyword evidence="2" id="KW-1185">Reference proteome</keyword>
<proteinExistence type="predicted"/>
<dbReference type="Proteomes" id="UP000295304">
    <property type="component" value="Unassembled WGS sequence"/>
</dbReference>
<reference evidence="1 2" key="1">
    <citation type="submission" date="2019-03" db="EMBL/GenBank/DDBJ databases">
        <title>Genomic Encyclopedia of Type Strains, Phase IV (KMG-IV): sequencing the most valuable type-strain genomes for metagenomic binning, comparative biology and taxonomic classification.</title>
        <authorList>
            <person name="Goeker M."/>
        </authorList>
    </citation>
    <scope>NUCLEOTIDE SEQUENCE [LARGE SCALE GENOMIC DNA]</scope>
    <source>
        <strain evidence="1 2">DSM 101688</strain>
    </source>
</reference>
<comment type="caution">
    <text evidence="1">The sequence shown here is derived from an EMBL/GenBank/DDBJ whole genome shotgun (WGS) entry which is preliminary data.</text>
</comment>
<dbReference type="OrthoDB" id="7343666at2"/>
<accession>A0A4V2UNE0</accession>
<name>A0A4V2UNE0_9PROT</name>
<dbReference type="RefSeq" id="WP_132939928.1">
    <property type="nucleotide sequence ID" value="NZ_CP119676.1"/>
</dbReference>
<dbReference type="EMBL" id="SLZW01000010">
    <property type="protein sequence ID" value="TCS60621.1"/>
    <property type="molecule type" value="Genomic_DNA"/>
</dbReference>
<gene>
    <name evidence="1" type="ORF">EDD55_11096</name>
</gene>
<evidence type="ECO:0000313" key="1">
    <source>
        <dbReference type="EMBL" id="TCS60621.1"/>
    </source>
</evidence>
<dbReference type="AlphaFoldDB" id="A0A4V2UNE0"/>
<organism evidence="1 2">
    <name type="scientific">Varunaivibrio sulfuroxidans</name>
    <dbReference type="NCBI Taxonomy" id="1773489"/>
    <lineage>
        <taxon>Bacteria</taxon>
        <taxon>Pseudomonadati</taxon>
        <taxon>Pseudomonadota</taxon>
        <taxon>Alphaproteobacteria</taxon>
        <taxon>Rhodospirillales</taxon>
        <taxon>Magnetovibrionaceae</taxon>
        <taxon>Varunaivibrio</taxon>
    </lineage>
</organism>
<evidence type="ECO:0000313" key="2">
    <source>
        <dbReference type="Proteomes" id="UP000295304"/>
    </source>
</evidence>
<evidence type="ECO:0008006" key="3">
    <source>
        <dbReference type="Google" id="ProtNLM"/>
    </source>
</evidence>
<sequence>MTDTATAAIAQNDPDGPLRLIQAAQDSLSDTMVERLAITGSNVLEVVDKLNDEDTKDAVIALIEGVGEMHRSGAMTTLFDLVALLHGARAAMTDSMVERLFVFVEHMMTNLATEEIATLAHNAKEAMQEAADELATRPSEGGMLATVRMLSKPETQRALTFLLGFACKMQKKSVDPA</sequence>
<protein>
    <recommendedName>
        <fullName evidence="3">DUF1641 domain-containing protein</fullName>
    </recommendedName>
</protein>